<evidence type="ECO:0000313" key="1">
    <source>
        <dbReference type="EMBL" id="TGG95883.1"/>
    </source>
</evidence>
<dbReference type="EMBL" id="SRMF01000001">
    <property type="protein sequence ID" value="TGG95883.1"/>
    <property type="molecule type" value="Genomic_DNA"/>
</dbReference>
<dbReference type="RefSeq" id="WP_135481906.1">
    <property type="nucleotide sequence ID" value="NZ_SRMF01000001.1"/>
</dbReference>
<reference evidence="1 2" key="1">
    <citation type="submission" date="2019-04" db="EMBL/GenBank/DDBJ databases">
        <title>Natronospirillum operosus gen. nov., sp. nov., a haloalkaliphilic satellite isolated from decaying biomass of laboratory culture of cyanobacterium Geitlerinema sp. and proposal of Natronospirillaceae fam. nov. and Saccharospirillaceae fam. nov.</title>
        <authorList>
            <person name="Kevbrin V."/>
            <person name="Boltyanskaya Y."/>
            <person name="Koziaeva V."/>
            <person name="Grouzdev D.S."/>
            <person name="Park M."/>
            <person name="Cho J."/>
        </authorList>
    </citation>
    <scope>NUCLEOTIDE SEQUENCE [LARGE SCALE GENOMIC DNA]</scope>
    <source>
        <strain evidence="1 2">G-116</strain>
    </source>
</reference>
<dbReference type="InterPro" id="IPR010352">
    <property type="entry name" value="DUF945"/>
</dbReference>
<proteinExistence type="predicted"/>
<dbReference type="AlphaFoldDB" id="A0A4Z0WJX9"/>
<accession>A0A4Z0WJX9</accession>
<dbReference type="Proteomes" id="UP000297475">
    <property type="component" value="Unassembled WGS sequence"/>
</dbReference>
<sequence length="468" mass="51780">MKRFLPLLALLVLVLLAAYSAARFYTGQTLSQAVDNLAQELAAEPEIEVLTLAYQPGIFHGELEYDLRVRAPAGHPLLDTARILGAGNLPRWLNLRGTAAVSQGPHPSADGLILAWARQSWPGLELQAGLRPDGMILGTLTGAAYQGDITGPDELPLQVDLSPWEGSLRWQPDTQRLDLALTLQHLLVDQAGFQGEVREAVADLELTVMTGDQWQSRTQFQADRLELASDVSGTRLDGVQLLALAERAGDRIENRLEVDIGPSLVEDIDWQSLELRLALSGLDAEAYMTLLEELAIATEARQFGPQRQQNLIRALEQLVAAGPTVNLERLALRLFEDSASDDLAAALRLQHDGGDRIDLYAPARLLEQSQVRLHLLATRGALLRISQWRAEADARRLAIERDILRTEEQIQRAASSYYRNTLLTLQFMPLVTMADGKAETHLELRDGAVYRNDERLMPVAEVVRMLGL</sequence>
<evidence type="ECO:0000313" key="2">
    <source>
        <dbReference type="Proteomes" id="UP000297475"/>
    </source>
</evidence>
<dbReference type="Pfam" id="PF06097">
    <property type="entry name" value="DUF945"/>
    <property type="match status" value="1"/>
</dbReference>
<name>A0A4Z0WJX9_9GAMM</name>
<keyword evidence="2" id="KW-1185">Reference proteome</keyword>
<gene>
    <name evidence="1" type="ORF">E4656_05645</name>
</gene>
<comment type="caution">
    <text evidence="1">The sequence shown here is derived from an EMBL/GenBank/DDBJ whole genome shotgun (WGS) entry which is preliminary data.</text>
</comment>
<protein>
    <submittedName>
        <fullName evidence="1">DUF945 family protein</fullName>
    </submittedName>
</protein>
<organism evidence="1 2">
    <name type="scientific">Natronospirillum operosum</name>
    <dbReference type="NCBI Taxonomy" id="2759953"/>
    <lineage>
        <taxon>Bacteria</taxon>
        <taxon>Pseudomonadati</taxon>
        <taxon>Pseudomonadota</taxon>
        <taxon>Gammaproteobacteria</taxon>
        <taxon>Oceanospirillales</taxon>
        <taxon>Natronospirillaceae</taxon>
        <taxon>Natronospirillum</taxon>
    </lineage>
</organism>